<evidence type="ECO:0000313" key="2">
    <source>
        <dbReference type="EMBL" id="WOQ68952.1"/>
    </source>
</evidence>
<evidence type="ECO:0000256" key="1">
    <source>
        <dbReference type="SAM" id="Phobius"/>
    </source>
</evidence>
<dbReference type="AlphaFoldDB" id="A0AAU0MFZ3"/>
<feature type="transmembrane region" description="Helical" evidence="1">
    <location>
        <begin position="12"/>
        <end position="33"/>
    </location>
</feature>
<name>A0AAU0MFZ3_9MICO</name>
<dbReference type="KEGG" id="mliy:RYJ27_09575"/>
<evidence type="ECO:0000313" key="3">
    <source>
        <dbReference type="Proteomes" id="UP001329313"/>
    </source>
</evidence>
<protein>
    <submittedName>
        <fullName evidence="2">Uncharacterized protein</fullName>
    </submittedName>
</protein>
<dbReference type="EMBL" id="CP137080">
    <property type="protein sequence ID" value="WOQ68952.1"/>
    <property type="molecule type" value="Genomic_DNA"/>
</dbReference>
<sequence length="41" mass="4332">MIDGALVSHYLAWFIAALSTVGGVLVVGAFFAMGRAGYRKD</sequence>
<proteinExistence type="predicted"/>
<keyword evidence="1" id="KW-1133">Transmembrane helix</keyword>
<organism evidence="2 3">
    <name type="scientific">Microbacterium limosum</name>
    <dbReference type="NCBI Taxonomy" id="3079935"/>
    <lineage>
        <taxon>Bacteria</taxon>
        <taxon>Bacillati</taxon>
        <taxon>Actinomycetota</taxon>
        <taxon>Actinomycetes</taxon>
        <taxon>Micrococcales</taxon>
        <taxon>Microbacteriaceae</taxon>
        <taxon>Microbacterium</taxon>
    </lineage>
</organism>
<keyword evidence="3" id="KW-1185">Reference proteome</keyword>
<gene>
    <name evidence="2" type="ORF">RYJ27_09575</name>
</gene>
<dbReference type="RefSeq" id="WP_330170090.1">
    <property type="nucleotide sequence ID" value="NZ_CP137080.1"/>
</dbReference>
<reference evidence="2 3" key="1">
    <citation type="submission" date="2023-10" db="EMBL/GenBank/DDBJ databases">
        <title>Y20.</title>
        <authorList>
            <person name="Zhang G."/>
            <person name="Ding Y."/>
        </authorList>
    </citation>
    <scope>NUCLEOTIDE SEQUENCE [LARGE SCALE GENOMIC DNA]</scope>
    <source>
        <strain evidence="2 3">Y20</strain>
    </source>
</reference>
<accession>A0AAU0MFZ3</accession>
<dbReference type="Proteomes" id="UP001329313">
    <property type="component" value="Chromosome"/>
</dbReference>
<keyword evidence="1" id="KW-0812">Transmembrane</keyword>
<keyword evidence="1" id="KW-0472">Membrane</keyword>